<reference evidence="2 3" key="1">
    <citation type="journal article" date="2022" name="Evol. Bioinform. Online">
        <title>Draft Genome Sequence of Oceanobacillus jordanicus Strain GSFE11, a Halotolerant Plant Growth-Promoting Bacterial Endophyte Isolated From the Jordan Valley.</title>
        <authorList>
            <person name="Alhindi T."/>
            <person name="Albdaiwi R."/>
        </authorList>
    </citation>
    <scope>NUCLEOTIDE SEQUENCE [LARGE SCALE GENOMIC DNA]</scope>
    <source>
        <strain evidence="2 3">GSFE11</strain>
    </source>
</reference>
<evidence type="ECO:0000313" key="2">
    <source>
        <dbReference type="EMBL" id="MCG3420971.1"/>
    </source>
</evidence>
<organism evidence="2 3">
    <name type="scientific">Oceanobacillus jordanicus</name>
    <dbReference type="NCBI Taxonomy" id="2867266"/>
    <lineage>
        <taxon>Bacteria</taxon>
        <taxon>Bacillati</taxon>
        <taxon>Bacillota</taxon>
        <taxon>Bacilli</taxon>
        <taxon>Bacillales</taxon>
        <taxon>Bacillaceae</taxon>
        <taxon>Oceanobacillus</taxon>
    </lineage>
</organism>
<evidence type="ECO:0000259" key="1">
    <source>
        <dbReference type="Pfam" id="PF13524"/>
    </source>
</evidence>
<sequence length="333" mass="38896">MQKKPIILVLVKPFWMYPKHKPKMDTIKAFENVAEVHYWHDDGDIRDIIQNIQVKPDFIFHYDIAWNYGLSPKINGLRDVEIPKGCYVIDLHWRPEERKKYIEENKIDLVFSATMHPFLRVFPEYEDKLRWLPWAINPDVMKDWKLDKTIDALLMGLVYVDKTNQGKHQLPIKVPSKGRYAFRDAVFNEMRDDPRFVFHPHPGHLVRQSNHLMVNKKYAKELNRSKIFYTCGSRSNVGGVAVLKFFEAPACNTLLLAETNEDVEALGFVDGENFVACTTENITEKTAYYLANEEERVRIARNGYQLVHSNHNNQKRAEQFLGYISPLLDGSIV</sequence>
<protein>
    <submittedName>
        <fullName evidence="2">Glycosyltransferase</fullName>
    </submittedName>
</protein>
<dbReference type="Pfam" id="PF13524">
    <property type="entry name" value="Glyco_trans_1_2"/>
    <property type="match status" value="1"/>
</dbReference>
<evidence type="ECO:0000313" key="3">
    <source>
        <dbReference type="Proteomes" id="UP001199631"/>
    </source>
</evidence>
<gene>
    <name evidence="2" type="ORF">K3T81_17630</name>
</gene>
<dbReference type="AlphaFoldDB" id="A0AAW5BEG3"/>
<feature type="domain" description="Spore protein YkvP/CgeB glycosyl transferase-like" evidence="1">
    <location>
        <begin position="214"/>
        <end position="321"/>
    </location>
</feature>
<dbReference type="RefSeq" id="WP_106896443.1">
    <property type="nucleotide sequence ID" value="NZ_JAIFZM010000020.1"/>
</dbReference>
<accession>A0AAW5BEG3</accession>
<proteinExistence type="predicted"/>
<dbReference type="InterPro" id="IPR055259">
    <property type="entry name" value="YkvP/CgeB_Glyco_trans-like"/>
</dbReference>
<name>A0AAW5BEG3_9BACI</name>
<comment type="caution">
    <text evidence="2">The sequence shown here is derived from an EMBL/GenBank/DDBJ whole genome shotgun (WGS) entry which is preliminary data.</text>
</comment>
<dbReference type="Proteomes" id="UP001199631">
    <property type="component" value="Unassembled WGS sequence"/>
</dbReference>
<keyword evidence="3" id="KW-1185">Reference proteome</keyword>
<dbReference type="EMBL" id="JAIFZM010000020">
    <property type="protein sequence ID" value="MCG3420971.1"/>
    <property type="molecule type" value="Genomic_DNA"/>
</dbReference>